<feature type="compositionally biased region" description="Basic and acidic residues" evidence="1">
    <location>
        <begin position="235"/>
        <end position="244"/>
    </location>
</feature>
<gene>
    <name evidence="4" type="ORF">CYCCA115_LOCUS8086</name>
</gene>
<feature type="transmembrane region" description="Helical" evidence="2">
    <location>
        <begin position="50"/>
        <end position="70"/>
    </location>
</feature>
<feature type="compositionally biased region" description="Polar residues" evidence="1">
    <location>
        <begin position="406"/>
        <end position="415"/>
    </location>
</feature>
<evidence type="ECO:0000259" key="3">
    <source>
        <dbReference type="SMART" id="SM00848"/>
    </source>
</evidence>
<keyword evidence="2" id="KW-0812">Transmembrane</keyword>
<feature type="compositionally biased region" description="Polar residues" evidence="1">
    <location>
        <begin position="319"/>
        <end position="340"/>
    </location>
</feature>
<dbReference type="AlphaFoldDB" id="A0AAD2CQI6"/>
<proteinExistence type="predicted"/>
<keyword evidence="2" id="KW-1133">Transmembrane helix</keyword>
<dbReference type="SMART" id="SM00848">
    <property type="entry name" value="Inhibitor_I29"/>
    <property type="match status" value="2"/>
</dbReference>
<organism evidence="4 5">
    <name type="scientific">Cylindrotheca closterium</name>
    <dbReference type="NCBI Taxonomy" id="2856"/>
    <lineage>
        <taxon>Eukaryota</taxon>
        <taxon>Sar</taxon>
        <taxon>Stramenopiles</taxon>
        <taxon>Ochrophyta</taxon>
        <taxon>Bacillariophyta</taxon>
        <taxon>Bacillariophyceae</taxon>
        <taxon>Bacillariophycidae</taxon>
        <taxon>Bacillariales</taxon>
        <taxon>Bacillariaceae</taxon>
        <taxon>Cylindrotheca</taxon>
    </lineage>
</organism>
<evidence type="ECO:0000256" key="1">
    <source>
        <dbReference type="SAM" id="MobiDB-lite"/>
    </source>
</evidence>
<feature type="domain" description="Cathepsin propeptide inhibitor" evidence="3">
    <location>
        <begin position="109"/>
        <end position="171"/>
    </location>
</feature>
<evidence type="ECO:0000256" key="2">
    <source>
        <dbReference type="SAM" id="Phobius"/>
    </source>
</evidence>
<name>A0AAD2CQI6_9STRA</name>
<evidence type="ECO:0000313" key="5">
    <source>
        <dbReference type="Proteomes" id="UP001295423"/>
    </source>
</evidence>
<feature type="region of interest" description="Disordered" evidence="1">
    <location>
        <begin position="374"/>
        <end position="415"/>
    </location>
</feature>
<comment type="caution">
    <text evidence="4">The sequence shown here is derived from an EMBL/GenBank/DDBJ whole genome shotgun (WGS) entry which is preliminary data.</text>
</comment>
<accession>A0AAD2CQI6</accession>
<keyword evidence="5" id="KW-1185">Reference proteome</keyword>
<reference evidence="4" key="1">
    <citation type="submission" date="2023-08" db="EMBL/GenBank/DDBJ databases">
        <authorList>
            <person name="Audoor S."/>
            <person name="Bilcke G."/>
        </authorList>
    </citation>
    <scope>NUCLEOTIDE SEQUENCE</scope>
</reference>
<feature type="region of interest" description="Disordered" evidence="1">
    <location>
        <begin position="300"/>
        <end position="340"/>
    </location>
</feature>
<feature type="compositionally biased region" description="Polar residues" evidence="1">
    <location>
        <begin position="377"/>
        <end position="388"/>
    </location>
</feature>
<feature type="compositionally biased region" description="Basic and acidic residues" evidence="1">
    <location>
        <begin position="471"/>
        <end position="480"/>
    </location>
</feature>
<evidence type="ECO:0000313" key="4">
    <source>
        <dbReference type="EMBL" id="CAJ1942716.1"/>
    </source>
</evidence>
<sequence length="494" mass="53691">MGYRTSIQGPPPYVKSPSFQLTDVASLKWKGQILLLRPSTVTFHLKMHRVAILVLAALAAQTATGFILPAPQRHYSSSFQLGAVLSSQTAARDLGVKIFDDENNIRTAYDEWRVEFGKGAFNDQRFQNFKQNFKTLTVANFEAEYKAFKEGTNPPGWMYLNEFGDFSQGEYDALTAESDIDTYKIYEDWCNEFGVKADANRYGIFLANYKSMKSYAKQTGKNLKLNKFADWTKAEAENGKKAEPKPAAQPQSAEPTKTPAATPIANNKEMKEFIQQRGTRILQYANGVSSVEQTTAAPRSTLAIGSVEPVQGRRRVQSAGGSQQYSNTQTSPSDANQSFQGTRQIAAVSGTGRGTRVVQAIASAAKQAFQGTRAIQPGSTNQSFQGTRQIPPANGMAQGTRAIQPGNGQLPSSGTRAIQPVAPNDANQQFQGTRAIQPTNPAGGNQGTRQISSVTGDSAPTGGEPFQGTRRISDIPEQRPFRGTIAINQPPKDT</sequence>
<protein>
    <recommendedName>
        <fullName evidence="3">Cathepsin propeptide inhibitor domain-containing protein</fullName>
    </recommendedName>
</protein>
<feature type="compositionally biased region" description="Polar residues" evidence="1">
    <location>
        <begin position="435"/>
        <end position="458"/>
    </location>
</feature>
<feature type="region of interest" description="Disordered" evidence="1">
    <location>
        <begin position="435"/>
        <end position="494"/>
    </location>
</feature>
<feature type="region of interest" description="Disordered" evidence="1">
    <location>
        <begin position="235"/>
        <end position="266"/>
    </location>
</feature>
<dbReference type="Gene3D" id="1.10.287.2250">
    <property type="match status" value="2"/>
</dbReference>
<dbReference type="InterPro" id="IPR013201">
    <property type="entry name" value="Prot_inhib_I29"/>
</dbReference>
<feature type="domain" description="Cathepsin propeptide inhibitor" evidence="3">
    <location>
        <begin position="186"/>
        <end position="236"/>
    </location>
</feature>
<dbReference type="EMBL" id="CAKOGP040001112">
    <property type="protein sequence ID" value="CAJ1942716.1"/>
    <property type="molecule type" value="Genomic_DNA"/>
</dbReference>
<keyword evidence="2" id="KW-0472">Membrane</keyword>
<dbReference type="Proteomes" id="UP001295423">
    <property type="component" value="Unassembled WGS sequence"/>
</dbReference>